<feature type="domain" description="High-affinity branched-chain amino acid transport system permease LivHM N-terminal" evidence="7">
    <location>
        <begin position="5"/>
        <end position="107"/>
    </location>
</feature>
<comment type="caution">
    <text evidence="8">The sequence shown here is derived from an EMBL/GenBank/DDBJ whole genome shotgun (WGS) entry which is preliminary data.</text>
</comment>
<proteinExistence type="predicted"/>
<accession>A0A2A2I6S1</accession>
<feature type="transmembrane region" description="Helical" evidence="6">
    <location>
        <begin position="391"/>
        <end position="407"/>
    </location>
</feature>
<evidence type="ECO:0000313" key="10">
    <source>
        <dbReference type="Proteomes" id="UP000218332"/>
    </source>
</evidence>
<dbReference type="InterPro" id="IPR021807">
    <property type="entry name" value="LivHM_N"/>
</dbReference>
<evidence type="ECO:0000256" key="4">
    <source>
        <dbReference type="ARBA" id="ARBA00022989"/>
    </source>
</evidence>
<protein>
    <submittedName>
        <fullName evidence="8">High-affinity branched-chain amino acid ABC transporter permease LivM</fullName>
    </submittedName>
    <submittedName>
        <fullName evidence="9">L-leucine ABC transporter membrane protein /L-isoleucine ABC transporter membrane protein /L-valine ABC transporter membrane protein</fullName>
    </submittedName>
</protein>
<keyword evidence="3 6" id="KW-0812">Transmembrane</keyword>
<keyword evidence="4 6" id="KW-1133">Transmembrane helix</keyword>
<evidence type="ECO:0000256" key="5">
    <source>
        <dbReference type="ARBA" id="ARBA00023136"/>
    </source>
</evidence>
<dbReference type="InterPro" id="IPR043428">
    <property type="entry name" value="LivM-like"/>
</dbReference>
<dbReference type="Proteomes" id="UP000245887">
    <property type="component" value="Unassembled WGS sequence"/>
</dbReference>
<evidence type="ECO:0000256" key="1">
    <source>
        <dbReference type="ARBA" id="ARBA00004429"/>
    </source>
</evidence>
<feature type="transmembrane region" description="Helical" evidence="6">
    <location>
        <begin position="9"/>
        <end position="30"/>
    </location>
</feature>
<dbReference type="NCBIfam" id="NF008450">
    <property type="entry name" value="PRK11301.1"/>
    <property type="match status" value="1"/>
</dbReference>
<dbReference type="OrthoDB" id="9814461at2"/>
<dbReference type="PANTHER" id="PTHR30482:SF20">
    <property type="entry name" value="HIGH-AFFINITY BRANCHED-CHAIN AMINO ACID TRANSPORT SYSTEM PERMEASE PROTEIN LIVM"/>
    <property type="match status" value="1"/>
</dbReference>
<keyword evidence="10" id="KW-1185">Reference proteome</keyword>
<feature type="transmembrane region" description="Helical" evidence="6">
    <location>
        <begin position="197"/>
        <end position="213"/>
    </location>
</feature>
<evidence type="ECO:0000313" key="8">
    <source>
        <dbReference type="EMBL" id="PAV26830.1"/>
    </source>
</evidence>
<evidence type="ECO:0000313" key="11">
    <source>
        <dbReference type="Proteomes" id="UP000245887"/>
    </source>
</evidence>
<dbReference type="GO" id="GO:0015658">
    <property type="term" value="F:branched-chain amino acid transmembrane transporter activity"/>
    <property type="evidence" value="ECO:0007669"/>
    <property type="project" value="InterPro"/>
</dbReference>
<dbReference type="Pfam" id="PF11862">
    <property type="entry name" value="DUF3382"/>
    <property type="match status" value="1"/>
</dbReference>
<evidence type="ECO:0000256" key="6">
    <source>
        <dbReference type="SAM" id="Phobius"/>
    </source>
</evidence>
<reference evidence="9 11" key="2">
    <citation type="submission" date="2018-04" db="EMBL/GenBank/DDBJ databases">
        <title>Genomic Encyclopedia of Type Strains, Phase IV (KMG-IV): sequencing the most valuable type-strain genomes for metagenomic binning, comparative biology and taxonomic classification.</title>
        <authorList>
            <person name="Goeker M."/>
        </authorList>
    </citation>
    <scope>NUCLEOTIDE SEQUENCE [LARGE SCALE GENOMIC DNA]</scope>
    <source>
        <strain evidence="9 11">DSM 28688</strain>
    </source>
</reference>
<feature type="transmembrane region" description="Helical" evidence="6">
    <location>
        <begin position="92"/>
        <end position="110"/>
    </location>
</feature>
<feature type="transmembrane region" description="Helical" evidence="6">
    <location>
        <begin position="170"/>
        <end position="190"/>
    </location>
</feature>
<dbReference type="AlphaFoldDB" id="A0A2A2I6S1"/>
<keyword evidence="2" id="KW-1003">Cell membrane</keyword>
<comment type="subcellular location">
    <subcellularLocation>
        <location evidence="1">Cell inner membrane</location>
        <topology evidence="1">Multi-pass membrane protein</topology>
    </subcellularLocation>
</comment>
<evidence type="ECO:0000256" key="2">
    <source>
        <dbReference type="ARBA" id="ARBA00022475"/>
    </source>
</evidence>
<dbReference type="EMBL" id="QEKQ01000006">
    <property type="protein sequence ID" value="PVY75930.1"/>
    <property type="molecule type" value="Genomic_DNA"/>
</dbReference>
<dbReference type="Pfam" id="PF02653">
    <property type="entry name" value="BPD_transp_2"/>
    <property type="match status" value="1"/>
</dbReference>
<keyword evidence="5 6" id="KW-0472">Membrane</keyword>
<evidence type="ECO:0000259" key="7">
    <source>
        <dbReference type="Pfam" id="PF11862"/>
    </source>
</evidence>
<dbReference type="EMBL" id="NMPM01000014">
    <property type="protein sequence ID" value="PAV26830.1"/>
    <property type="molecule type" value="Genomic_DNA"/>
</dbReference>
<feature type="transmembrane region" description="Helical" evidence="6">
    <location>
        <begin position="122"/>
        <end position="142"/>
    </location>
</feature>
<dbReference type="CDD" id="cd06581">
    <property type="entry name" value="TM_PBP1_LivM_like"/>
    <property type="match status" value="1"/>
</dbReference>
<feature type="transmembrane region" description="Helical" evidence="6">
    <location>
        <begin position="265"/>
        <end position="283"/>
    </location>
</feature>
<sequence length="423" mass="45923">MVARNFGHALFCAMITLIISYPIVGFDLVFTGLSLELQQVEAGTIAGILLAVAAVFVFQLFRPAIMGTLARLVGLNPLANRPPMEQNKRLKLERGALTIIVLLALIWPFMASRGAVDLATLVLIYVILALGLNVVVGLAGLLDLGYVAFYAVGAYTFGLLSQYLGVSFWVALPLGALLAALFGFVLGFPVLRLRGDYLAIVTLGFGEIIRIVLNNLTSITGGPNGIGGIPDPTLFGMEFGRRVKEEGNASFHEVFNLPYESVHKVIFLYLITLVLAVFTLVVIRRLIRMPVGRSWEALREDEIAARSLGLSRTAVKLSAFTIGAFFAGFAGTIFASKQGFISPESFVFLESAIILAIVVLGGMGSQIGVILAAIAVTILPELAREFSEYRMLIFGAAMVMMMVWRPQGLLPMRRIHVQLNRLE</sequence>
<dbReference type="Proteomes" id="UP000218332">
    <property type="component" value="Unassembled WGS sequence"/>
</dbReference>
<gene>
    <name evidence="8" type="primary">livM</name>
    <name evidence="9" type="ORF">C8D92_106191</name>
    <name evidence="8" type="ORF">CF392_03910</name>
</gene>
<dbReference type="PANTHER" id="PTHR30482">
    <property type="entry name" value="HIGH-AFFINITY BRANCHED-CHAIN AMINO ACID TRANSPORT SYSTEM PERMEASE"/>
    <property type="match status" value="1"/>
</dbReference>
<feature type="transmembrane region" description="Helical" evidence="6">
    <location>
        <begin position="42"/>
        <end position="61"/>
    </location>
</feature>
<evidence type="ECO:0000256" key="3">
    <source>
        <dbReference type="ARBA" id="ARBA00022692"/>
    </source>
</evidence>
<name>A0A2A2I6S1_9GAMM</name>
<dbReference type="InterPro" id="IPR001851">
    <property type="entry name" value="ABC_transp_permease"/>
</dbReference>
<feature type="transmembrane region" description="Helical" evidence="6">
    <location>
        <begin position="314"/>
        <end position="334"/>
    </location>
</feature>
<feature type="transmembrane region" description="Helical" evidence="6">
    <location>
        <begin position="147"/>
        <end position="164"/>
    </location>
</feature>
<feature type="transmembrane region" description="Helical" evidence="6">
    <location>
        <begin position="346"/>
        <end position="379"/>
    </location>
</feature>
<dbReference type="GO" id="GO:0005886">
    <property type="term" value="C:plasma membrane"/>
    <property type="evidence" value="ECO:0007669"/>
    <property type="project" value="UniProtKB-SubCell"/>
</dbReference>
<reference evidence="8 10" key="1">
    <citation type="submission" date="2017-07" db="EMBL/GenBank/DDBJ databases">
        <title>Tamlnaduibacter salinus (Mi-7) genome sequencing.</title>
        <authorList>
            <person name="Verma A."/>
            <person name="Krishnamurthi S."/>
        </authorList>
    </citation>
    <scope>NUCLEOTIDE SEQUENCE [LARGE SCALE GENOMIC DNA]</scope>
    <source>
        <strain evidence="8 10">Mi-7</strain>
    </source>
</reference>
<evidence type="ECO:0000313" key="9">
    <source>
        <dbReference type="EMBL" id="PVY75930.1"/>
    </source>
</evidence>
<dbReference type="RefSeq" id="WP_095610163.1">
    <property type="nucleotide sequence ID" value="NZ_NMPM01000014.1"/>
</dbReference>
<organism evidence="8 10">
    <name type="scientific">Tamilnaduibacter salinus</name>
    <dbReference type="NCBI Taxonomy" id="1484056"/>
    <lineage>
        <taxon>Bacteria</taxon>
        <taxon>Pseudomonadati</taxon>
        <taxon>Pseudomonadota</taxon>
        <taxon>Gammaproteobacteria</taxon>
        <taxon>Pseudomonadales</taxon>
        <taxon>Marinobacteraceae</taxon>
        <taxon>Tamilnaduibacter</taxon>
    </lineage>
</organism>